<dbReference type="PANTHER" id="PTHR33308">
    <property type="entry name" value="PEPTIDOGLYCAN HYDROLASE FLGJ"/>
    <property type="match status" value="1"/>
</dbReference>
<dbReference type="InterPro" id="IPR002901">
    <property type="entry name" value="MGlyc_endo_b_GlcNAc-like_dom"/>
</dbReference>
<dbReference type="Gene3D" id="1.10.530.10">
    <property type="match status" value="1"/>
</dbReference>
<name>A0A426TG50_STRSU</name>
<sequence length="181" mass="20100">MVWCSWGKVVVSEQGANLRQSSNDTLVQTSKNQQLFINSLVSAAKTTGLVPSVVMAQAILESAWGTSQLATQGNNLFGIKADASWKGKTVSKQTTEFRNGKAVQETAHFRAYNTVSESIQDYSKFFTSSPWRTQNYRAYTQAKDYQTAIAALQKSGYATDPKYGEKLLSLIQRYGLNKFDN</sequence>
<dbReference type="PANTHER" id="PTHR33308:SF9">
    <property type="entry name" value="PEPTIDOGLYCAN HYDROLASE FLGJ"/>
    <property type="match status" value="1"/>
</dbReference>
<comment type="similarity">
    <text evidence="1">Belongs to the glycosyl hydrolase 73 family.</text>
</comment>
<dbReference type="AlphaFoldDB" id="A0A426TG50"/>
<comment type="caution">
    <text evidence="4">The sequence shown here is derived from an EMBL/GenBank/DDBJ whole genome shotgun (WGS) entry which is preliminary data.</text>
</comment>
<feature type="domain" description="Mannosyl-glycoprotein endo-beta-N-acetylglucosamidase-like" evidence="3">
    <location>
        <begin position="26"/>
        <end position="180"/>
    </location>
</feature>
<evidence type="ECO:0000259" key="3">
    <source>
        <dbReference type="SMART" id="SM00047"/>
    </source>
</evidence>
<keyword evidence="2" id="KW-0378">Hydrolase</keyword>
<gene>
    <name evidence="4" type="ORF">EI998_03675</name>
</gene>
<reference evidence="4 5" key="2">
    <citation type="submission" date="2018-12" db="EMBL/GenBank/DDBJ databases">
        <title>Whole-genome sequences of fifteen clinical Streptococcus suis strains isolated from pigs between 2006 and 2018.</title>
        <authorList>
            <person name="Stevens M.J.A."/>
            <person name="Cernela N."/>
            <person name="Spoerry Serrano N."/>
            <person name="Schmitt S."/>
            <person name="Schrenzel J."/>
            <person name="Stephan R."/>
        </authorList>
    </citation>
    <scope>NUCLEOTIDE SEQUENCE [LARGE SCALE GENOMIC DNA]</scope>
    <source>
        <strain evidence="4 5">PP422</strain>
    </source>
</reference>
<evidence type="ECO:0000313" key="5">
    <source>
        <dbReference type="Proteomes" id="UP000274117"/>
    </source>
</evidence>
<dbReference type="PRINTS" id="PR01002">
    <property type="entry name" value="FLGFLGJ"/>
</dbReference>
<dbReference type="Gene3D" id="4.10.80.30">
    <property type="entry name" value="DNA polymerase, domain 6"/>
    <property type="match status" value="1"/>
</dbReference>
<evidence type="ECO:0000313" key="4">
    <source>
        <dbReference type="EMBL" id="RRR53847.1"/>
    </source>
</evidence>
<dbReference type="GO" id="GO:0004040">
    <property type="term" value="F:amidase activity"/>
    <property type="evidence" value="ECO:0007669"/>
    <property type="project" value="InterPro"/>
</dbReference>
<organism evidence="4 5">
    <name type="scientific">Streptococcus suis</name>
    <dbReference type="NCBI Taxonomy" id="1307"/>
    <lineage>
        <taxon>Bacteria</taxon>
        <taxon>Bacillati</taxon>
        <taxon>Bacillota</taxon>
        <taxon>Bacilli</taxon>
        <taxon>Lactobacillales</taxon>
        <taxon>Streptococcaceae</taxon>
        <taxon>Streptococcus</taxon>
    </lineage>
</organism>
<protein>
    <submittedName>
        <fullName evidence="4">Glucosaminidase</fullName>
    </submittedName>
</protein>
<dbReference type="InterPro" id="IPR051056">
    <property type="entry name" value="Glycosyl_Hydrolase_73"/>
</dbReference>
<evidence type="ECO:0000256" key="1">
    <source>
        <dbReference type="ARBA" id="ARBA00010266"/>
    </source>
</evidence>
<dbReference type="Pfam" id="PF01832">
    <property type="entry name" value="Glucosaminidase"/>
    <property type="match status" value="1"/>
</dbReference>
<accession>A0A426TG50</accession>
<reference evidence="4 5" key="1">
    <citation type="submission" date="2018-11" db="EMBL/GenBank/DDBJ databases">
        <authorList>
            <person name="Stevens M.J."/>
            <person name="Cernela N."/>
            <person name="Spoerry Serrano N."/>
            <person name="Schmitt S."/>
            <person name="Schrenzel J."/>
            <person name="Stephan R."/>
        </authorList>
    </citation>
    <scope>NUCLEOTIDE SEQUENCE [LARGE SCALE GENOMIC DNA]</scope>
    <source>
        <strain evidence="4 5">PP422</strain>
    </source>
</reference>
<dbReference type="SMART" id="SM00047">
    <property type="entry name" value="LYZ2"/>
    <property type="match status" value="1"/>
</dbReference>
<dbReference type="RefSeq" id="WP_105161113.1">
    <property type="nucleotide sequence ID" value="NZ_JABCSA010000012.1"/>
</dbReference>
<dbReference type="EMBL" id="RSDO01000005">
    <property type="protein sequence ID" value="RRR53847.1"/>
    <property type="molecule type" value="Genomic_DNA"/>
</dbReference>
<proteinExistence type="inferred from homology"/>
<evidence type="ECO:0000256" key="2">
    <source>
        <dbReference type="ARBA" id="ARBA00022801"/>
    </source>
</evidence>
<dbReference type="Proteomes" id="UP000274117">
    <property type="component" value="Unassembled WGS sequence"/>
</dbReference>